<sequence>MNKKIGKITLKSILVLLAIPIALLVIIFIIYYGMISHNGKLIETSLEPFDSVFKAPDSFYVLDATKWKREETIKSPIFTLCEEITIIERDSKLVKQITEILNNKDFKSITHNEYERSEANPNKEVHFWLASSADTNDVSKNYYPFEVIIWKDKTLYLFTSKGKEQRYLKSSITDDELKFIEELYNKRYEEEHTDYYSYNS</sequence>
<accession>A0A1G9IB66</accession>
<proteinExistence type="predicted"/>
<protein>
    <submittedName>
        <fullName evidence="2">Uncharacterized protein</fullName>
    </submittedName>
</protein>
<feature type="transmembrane region" description="Helical" evidence="1">
    <location>
        <begin position="12"/>
        <end position="34"/>
    </location>
</feature>
<dbReference type="STRING" id="1121325.SAMN04515677_101173"/>
<gene>
    <name evidence="2" type="ORF">SAMN04515677_101173</name>
</gene>
<dbReference type="EMBL" id="FNGW01000001">
    <property type="protein sequence ID" value="SDL22441.1"/>
    <property type="molecule type" value="Genomic_DNA"/>
</dbReference>
<name>A0A1G9IB66_9FIRM</name>
<evidence type="ECO:0000256" key="1">
    <source>
        <dbReference type="SAM" id="Phobius"/>
    </source>
</evidence>
<evidence type="ECO:0000313" key="3">
    <source>
        <dbReference type="Proteomes" id="UP000199068"/>
    </source>
</evidence>
<reference evidence="2 3" key="1">
    <citation type="submission" date="2016-10" db="EMBL/GenBank/DDBJ databases">
        <authorList>
            <person name="de Groot N.N."/>
        </authorList>
    </citation>
    <scope>NUCLEOTIDE SEQUENCE [LARGE SCALE GENOMIC DNA]</scope>
    <source>
        <strain evidence="2 3">DSM 797</strain>
    </source>
</reference>
<evidence type="ECO:0000313" key="2">
    <source>
        <dbReference type="EMBL" id="SDL22441.1"/>
    </source>
</evidence>
<dbReference type="AlphaFoldDB" id="A0A1G9IB66"/>
<keyword evidence="3" id="KW-1185">Reference proteome</keyword>
<dbReference type="Proteomes" id="UP000199068">
    <property type="component" value="Unassembled WGS sequence"/>
</dbReference>
<dbReference type="RefSeq" id="WP_092721939.1">
    <property type="nucleotide sequence ID" value="NZ_FNGW01000001.1"/>
</dbReference>
<keyword evidence="1" id="KW-1133">Transmembrane helix</keyword>
<keyword evidence="1" id="KW-0812">Transmembrane</keyword>
<keyword evidence="1" id="KW-0472">Membrane</keyword>
<organism evidence="2 3">
    <name type="scientific">Romboutsia lituseburensis DSM 797</name>
    <dbReference type="NCBI Taxonomy" id="1121325"/>
    <lineage>
        <taxon>Bacteria</taxon>
        <taxon>Bacillati</taxon>
        <taxon>Bacillota</taxon>
        <taxon>Clostridia</taxon>
        <taxon>Peptostreptococcales</taxon>
        <taxon>Peptostreptococcaceae</taxon>
        <taxon>Romboutsia</taxon>
    </lineage>
</organism>